<dbReference type="PROSITE" id="PS50902">
    <property type="entry name" value="FLAVODOXIN_LIKE"/>
    <property type="match status" value="1"/>
</dbReference>
<comment type="caution">
    <text evidence="23">The sequence shown here is derived from an EMBL/GenBank/DDBJ whole genome shotgun (WGS) entry which is preliminary data.</text>
</comment>
<dbReference type="Gene3D" id="3.40.50.360">
    <property type="match status" value="1"/>
</dbReference>
<comment type="similarity">
    <text evidence="19">In the C-terminal section; belongs to the flavoprotein pyridine nucleotide cytochrome reductase family.</text>
</comment>
<evidence type="ECO:0000256" key="6">
    <source>
        <dbReference type="ARBA" id="ARBA00022692"/>
    </source>
</evidence>
<keyword evidence="15 19" id="KW-0472">Membrane</keyword>
<evidence type="ECO:0000256" key="4">
    <source>
        <dbReference type="ARBA" id="ARBA00022630"/>
    </source>
</evidence>
<keyword evidence="10" id="KW-0752">Steroid biosynthesis</keyword>
<dbReference type="Gene3D" id="2.40.30.10">
    <property type="entry name" value="Translation factors"/>
    <property type="match status" value="1"/>
</dbReference>
<feature type="domain" description="Flavodoxin-like" evidence="21">
    <location>
        <begin position="91"/>
        <end position="235"/>
    </location>
</feature>
<evidence type="ECO:0000256" key="17">
    <source>
        <dbReference type="ARBA" id="ARBA00023221"/>
    </source>
</evidence>
<dbReference type="PANTHER" id="PTHR19384:SF108">
    <property type="entry name" value="NADPH--CYTOCHROME P450 REDUCTASE"/>
    <property type="match status" value="1"/>
</dbReference>
<gene>
    <name evidence="23" type="ORF">OHC33_003926</name>
</gene>
<evidence type="ECO:0000256" key="1">
    <source>
        <dbReference type="ARBA" id="ARBA00001917"/>
    </source>
</evidence>
<keyword evidence="12 19" id="KW-0560">Oxidoreductase</keyword>
<dbReference type="InterPro" id="IPR039261">
    <property type="entry name" value="FNR_nucleotide-bd"/>
</dbReference>
<evidence type="ECO:0000259" key="22">
    <source>
        <dbReference type="PROSITE" id="PS51384"/>
    </source>
</evidence>
<dbReference type="GO" id="GO:0003958">
    <property type="term" value="F:NADPH-hemoprotein reductase activity"/>
    <property type="evidence" value="ECO:0007669"/>
    <property type="project" value="UniProtKB-EC"/>
</dbReference>
<dbReference type="GO" id="GO:0016126">
    <property type="term" value="P:sterol biosynthetic process"/>
    <property type="evidence" value="ECO:0007669"/>
    <property type="project" value="UniProtKB-KW"/>
</dbReference>
<keyword evidence="4" id="KW-0285">Flavoprotein</keyword>
<sequence>MDRTPFAQHVDIATFVQLRSFGVKLGLEDYIVLLLLLIGAVGYVTYGRIWAKSDPYLYKLYERPQELFGTITRDDRNRDIAQRLSQENKDAVIFWGSQSGTAEGFANRLARDCNRRFGMNVIVADLSDYDPDTIAQITDDKIVMFLLSTYGEGDPSDNATEFLDWIRKRSEPVPHIRYAAFGLGNSTYVYYNKVVEDVVQCLDRLFATPLLPVGKADDANSGTEEDFVCWRDDLFSMFQYKLGLETHVASYVPTISISELSDSAQSSLQSGEPLPLRLPRKTARDYSTVQKLPVKTVRALTGAGSTGRGCLHLEIDIRAHAQIKYKTGDHLAVWPTNSSGEVERLVAVLGLSQKREKLVSVAAVNAEDELRIPKHTTIAALFRHYLEISAPVSRDTISNLAHLAPTNTIKLCLQNLSTKSAYATFVSQHHLTFGRLLEYALLRDTSANWHQLPLAFVIESLRPMAPRYYSISSSSMTSPRQMSITVAISTSELLTNPAICIAGLSTSYLSSLDTNETPSIYSHIRRSTFKMPFLHKTPIVLVAAGTGIAPFRGFLQERAQMTQISNKEIGPVLLLFGCRSPDQDYLYNTEIEELQNGPLKTKLEVVSAFSRVPGQKKCFVQDRLAEQDVKERVVRMLCEQEGNLYFCGSTIMAKTAGRAVVNAVKEYQRINDADAKAWMDSMKRGRRWQEDVWG</sequence>
<comment type="cofactor">
    <cofactor evidence="2">
        <name>FAD</name>
        <dbReference type="ChEBI" id="CHEBI:57692"/>
    </cofactor>
</comment>
<dbReference type="Gene3D" id="1.20.990.10">
    <property type="entry name" value="NADPH-cytochrome p450 Reductase, Chain A, domain 3"/>
    <property type="match status" value="1"/>
</dbReference>
<dbReference type="GO" id="GO:0005789">
    <property type="term" value="C:endoplasmic reticulum membrane"/>
    <property type="evidence" value="ECO:0007669"/>
    <property type="project" value="UniProtKB-SubCell"/>
</dbReference>
<dbReference type="InterPro" id="IPR003097">
    <property type="entry name" value="CysJ-like_FAD-binding"/>
</dbReference>
<dbReference type="PIRSF" id="PIRSF000208">
    <property type="entry name" value="P450R"/>
    <property type="match status" value="1"/>
</dbReference>
<evidence type="ECO:0000259" key="21">
    <source>
        <dbReference type="PROSITE" id="PS50902"/>
    </source>
</evidence>
<evidence type="ECO:0000313" key="24">
    <source>
        <dbReference type="Proteomes" id="UP001316803"/>
    </source>
</evidence>
<comment type="catalytic activity">
    <reaction evidence="18 19">
        <text>2 oxidized [cytochrome P450] + NADPH = 2 reduced [cytochrome P450] + NADP(+) + H(+)</text>
        <dbReference type="Rhea" id="RHEA:24040"/>
        <dbReference type="Rhea" id="RHEA-COMP:14627"/>
        <dbReference type="Rhea" id="RHEA-COMP:14628"/>
        <dbReference type="ChEBI" id="CHEBI:15378"/>
        <dbReference type="ChEBI" id="CHEBI:55376"/>
        <dbReference type="ChEBI" id="CHEBI:57783"/>
        <dbReference type="ChEBI" id="CHEBI:58349"/>
        <dbReference type="ChEBI" id="CHEBI:60344"/>
        <dbReference type="EC" id="1.6.2.4"/>
    </reaction>
</comment>
<protein>
    <recommendedName>
        <fullName evidence="19">NADPH--cytochrome P450 reductase</fullName>
        <ecNumber evidence="19">1.6.2.4</ecNumber>
    </recommendedName>
</protein>
<keyword evidence="17" id="KW-0753">Steroid metabolism</keyword>
<evidence type="ECO:0000256" key="18">
    <source>
        <dbReference type="ARBA" id="ARBA00049342"/>
    </source>
</evidence>
<comment type="cofactor">
    <cofactor evidence="1">
        <name>FMN</name>
        <dbReference type="ChEBI" id="CHEBI:58210"/>
    </cofactor>
</comment>
<dbReference type="AlphaFoldDB" id="A0AAN8ESL7"/>
<dbReference type="InterPro" id="IPR001433">
    <property type="entry name" value="OxRdtase_FAD/NAD-bd"/>
</dbReference>
<keyword evidence="7 19" id="KW-0256">Endoplasmic reticulum</keyword>
<evidence type="ECO:0000256" key="9">
    <source>
        <dbReference type="ARBA" id="ARBA00022857"/>
    </source>
</evidence>
<evidence type="ECO:0000256" key="5">
    <source>
        <dbReference type="ARBA" id="ARBA00022643"/>
    </source>
</evidence>
<dbReference type="EC" id="1.6.2.4" evidence="19"/>
<dbReference type="PANTHER" id="PTHR19384">
    <property type="entry name" value="NITRIC OXIDE SYNTHASE-RELATED"/>
    <property type="match status" value="1"/>
</dbReference>
<dbReference type="GO" id="GO:0005829">
    <property type="term" value="C:cytosol"/>
    <property type="evidence" value="ECO:0007669"/>
    <property type="project" value="TreeGrafter"/>
</dbReference>
<evidence type="ECO:0000256" key="16">
    <source>
        <dbReference type="ARBA" id="ARBA00023166"/>
    </source>
</evidence>
<evidence type="ECO:0000256" key="20">
    <source>
        <dbReference type="SAM" id="Phobius"/>
    </source>
</evidence>
<keyword evidence="5" id="KW-0288">FMN</keyword>
<dbReference type="PRINTS" id="PR00371">
    <property type="entry name" value="FPNCR"/>
</dbReference>
<dbReference type="InterPro" id="IPR001709">
    <property type="entry name" value="Flavoprot_Pyr_Nucl_cyt_Rdtase"/>
</dbReference>
<evidence type="ECO:0000256" key="2">
    <source>
        <dbReference type="ARBA" id="ARBA00001974"/>
    </source>
</evidence>
<feature type="transmembrane region" description="Helical" evidence="20">
    <location>
        <begin position="30"/>
        <end position="51"/>
    </location>
</feature>
<comment type="subcellular location">
    <subcellularLocation>
        <location evidence="19">Endoplasmic reticulum membrane</location>
    </subcellularLocation>
</comment>
<keyword evidence="6 20" id="KW-0812">Transmembrane</keyword>
<keyword evidence="11 20" id="KW-1133">Transmembrane helix</keyword>
<dbReference type="Proteomes" id="UP001316803">
    <property type="component" value="Unassembled WGS sequence"/>
</dbReference>
<dbReference type="InterPro" id="IPR008254">
    <property type="entry name" value="Flavodoxin/NO_synth"/>
</dbReference>
<evidence type="ECO:0000313" key="23">
    <source>
        <dbReference type="EMBL" id="KAK5955245.1"/>
    </source>
</evidence>
<dbReference type="InterPro" id="IPR023208">
    <property type="entry name" value="P450R"/>
</dbReference>
<evidence type="ECO:0000256" key="8">
    <source>
        <dbReference type="ARBA" id="ARBA00022827"/>
    </source>
</evidence>
<evidence type="ECO:0000256" key="13">
    <source>
        <dbReference type="ARBA" id="ARBA00023011"/>
    </source>
</evidence>
<organism evidence="23 24">
    <name type="scientific">Knufia fluminis</name>
    <dbReference type="NCBI Taxonomy" id="191047"/>
    <lineage>
        <taxon>Eukaryota</taxon>
        <taxon>Fungi</taxon>
        <taxon>Dikarya</taxon>
        <taxon>Ascomycota</taxon>
        <taxon>Pezizomycotina</taxon>
        <taxon>Eurotiomycetes</taxon>
        <taxon>Chaetothyriomycetidae</taxon>
        <taxon>Chaetothyriales</taxon>
        <taxon>Trichomeriaceae</taxon>
        <taxon>Knufia</taxon>
    </lineage>
</organism>
<proteinExistence type="inferred from homology"/>
<keyword evidence="24" id="KW-1185">Reference proteome</keyword>
<evidence type="ECO:0000256" key="10">
    <source>
        <dbReference type="ARBA" id="ARBA00022955"/>
    </source>
</evidence>
<keyword evidence="16" id="KW-1207">Sterol metabolism</keyword>
<evidence type="ECO:0000256" key="14">
    <source>
        <dbReference type="ARBA" id="ARBA00023098"/>
    </source>
</evidence>
<dbReference type="PRINTS" id="PR00369">
    <property type="entry name" value="FLAVODOXIN"/>
</dbReference>
<feature type="domain" description="FAD-binding FR-type" evidence="22">
    <location>
        <begin position="287"/>
        <end position="532"/>
    </location>
</feature>
<dbReference type="InterPro" id="IPR029039">
    <property type="entry name" value="Flavoprotein-like_sf"/>
</dbReference>
<dbReference type="EMBL" id="JAKLMC020000007">
    <property type="protein sequence ID" value="KAK5955245.1"/>
    <property type="molecule type" value="Genomic_DNA"/>
</dbReference>
<evidence type="ECO:0000256" key="7">
    <source>
        <dbReference type="ARBA" id="ARBA00022824"/>
    </source>
</evidence>
<keyword evidence="3" id="KW-0444">Lipid biosynthesis</keyword>
<dbReference type="GO" id="GO:0010181">
    <property type="term" value="F:FMN binding"/>
    <property type="evidence" value="ECO:0007669"/>
    <property type="project" value="InterPro"/>
</dbReference>
<dbReference type="Pfam" id="PF00258">
    <property type="entry name" value="Flavodoxin_1"/>
    <property type="match status" value="1"/>
</dbReference>
<keyword evidence="9 19" id="KW-0521">NADP</keyword>
<evidence type="ECO:0000256" key="12">
    <source>
        <dbReference type="ARBA" id="ARBA00023002"/>
    </source>
</evidence>
<keyword evidence="8" id="KW-0274">FAD</keyword>
<evidence type="ECO:0000256" key="3">
    <source>
        <dbReference type="ARBA" id="ARBA00022516"/>
    </source>
</evidence>
<dbReference type="Pfam" id="PF00175">
    <property type="entry name" value="NAD_binding_1"/>
    <property type="match status" value="1"/>
</dbReference>
<dbReference type="GO" id="GO:0050660">
    <property type="term" value="F:flavin adenine dinucleotide binding"/>
    <property type="evidence" value="ECO:0007669"/>
    <property type="project" value="TreeGrafter"/>
</dbReference>
<dbReference type="SUPFAM" id="SSF52218">
    <property type="entry name" value="Flavoproteins"/>
    <property type="match status" value="1"/>
</dbReference>
<evidence type="ECO:0000256" key="19">
    <source>
        <dbReference type="PIRNR" id="PIRNR000208"/>
    </source>
</evidence>
<dbReference type="InterPro" id="IPR017938">
    <property type="entry name" value="Riboflavin_synthase-like_b-brl"/>
</dbReference>
<dbReference type="Gene3D" id="3.40.50.80">
    <property type="entry name" value="Nucleotide-binding domain of ferredoxin-NADP reductase (FNR) module"/>
    <property type="match status" value="1"/>
</dbReference>
<accession>A0AAN8ESL7</accession>
<keyword evidence="13" id="KW-0756">Sterol biosynthesis</keyword>
<evidence type="ECO:0000256" key="15">
    <source>
        <dbReference type="ARBA" id="ARBA00023136"/>
    </source>
</evidence>
<dbReference type="InterPro" id="IPR017927">
    <property type="entry name" value="FAD-bd_FR_type"/>
</dbReference>
<dbReference type="PROSITE" id="PS51384">
    <property type="entry name" value="FAD_FR"/>
    <property type="match status" value="1"/>
</dbReference>
<evidence type="ECO:0000256" key="11">
    <source>
        <dbReference type="ARBA" id="ARBA00022989"/>
    </source>
</evidence>
<name>A0AAN8ESL7_9EURO</name>
<dbReference type="FunFam" id="3.40.50.360:FF:000036">
    <property type="entry name" value="NADPH--cytochrome P450 reductase"/>
    <property type="match status" value="1"/>
</dbReference>
<dbReference type="Pfam" id="PF00667">
    <property type="entry name" value="FAD_binding_1"/>
    <property type="match status" value="1"/>
</dbReference>
<dbReference type="InterPro" id="IPR023173">
    <property type="entry name" value="NADPH_Cyt_P450_Rdtase_alpha"/>
</dbReference>
<dbReference type="SUPFAM" id="SSF52343">
    <property type="entry name" value="Ferredoxin reductase-like, C-terminal NADP-linked domain"/>
    <property type="match status" value="1"/>
</dbReference>
<dbReference type="SUPFAM" id="SSF63380">
    <property type="entry name" value="Riboflavin synthase domain-like"/>
    <property type="match status" value="1"/>
</dbReference>
<keyword evidence="14" id="KW-0443">Lipid metabolism</keyword>
<reference evidence="23 24" key="1">
    <citation type="submission" date="2022-12" db="EMBL/GenBank/DDBJ databases">
        <title>Genomic features and morphological characterization of a novel Knufia sp. strain isolated from spacecraft assembly facility.</title>
        <authorList>
            <person name="Teixeira M."/>
            <person name="Chander A.M."/>
            <person name="Stajich J.E."/>
            <person name="Venkateswaran K."/>
        </authorList>
    </citation>
    <scope>NUCLEOTIDE SEQUENCE [LARGE SCALE GENOMIC DNA]</scope>
    <source>
        <strain evidence="23 24">FJI-L2-BK-P2</strain>
    </source>
</reference>
<comment type="function">
    <text evidence="19">This enzyme is required for electron transfer from NADP to cytochrome P450.</text>
</comment>
<dbReference type="InterPro" id="IPR001094">
    <property type="entry name" value="Flavdoxin-like"/>
</dbReference>